<accession>A0A1M6AA57</accession>
<gene>
    <name evidence="1" type="ORF">SAMN02745751_00045</name>
</gene>
<proteinExistence type="predicted"/>
<dbReference type="EMBL" id="FQZL01000004">
    <property type="protein sequence ID" value="SHI33339.1"/>
    <property type="molecule type" value="Genomic_DNA"/>
</dbReference>
<protein>
    <submittedName>
        <fullName evidence="1">Uncharacterized protein</fullName>
    </submittedName>
</protein>
<dbReference type="OrthoDB" id="9815057at2"/>
<reference evidence="1 2" key="1">
    <citation type="submission" date="2016-11" db="EMBL/GenBank/DDBJ databases">
        <authorList>
            <person name="Jaros S."/>
            <person name="Januszkiewicz K."/>
            <person name="Wedrychowicz H."/>
        </authorList>
    </citation>
    <scope>NUCLEOTIDE SEQUENCE [LARGE SCALE GENOMIC DNA]</scope>
    <source>
        <strain evidence="1 2">DSM 17477</strain>
    </source>
</reference>
<dbReference type="AlphaFoldDB" id="A0A1M6AA57"/>
<evidence type="ECO:0000313" key="2">
    <source>
        <dbReference type="Proteomes" id="UP000184052"/>
    </source>
</evidence>
<sequence length="60" mass="6633">MFVSVFVLFISLMSYTRGFHTGKKQQGKVIVMDNPFGPVSSGHLLEPLFKIGDGDQIGFI</sequence>
<keyword evidence="2" id="KW-1185">Reference proteome</keyword>
<name>A0A1M6AA57_9FIRM</name>
<dbReference type="Proteomes" id="UP000184052">
    <property type="component" value="Unassembled WGS sequence"/>
</dbReference>
<evidence type="ECO:0000313" key="1">
    <source>
        <dbReference type="EMBL" id="SHI33339.1"/>
    </source>
</evidence>
<organism evidence="1 2">
    <name type="scientific">Dethiosulfatibacter aminovorans DSM 17477</name>
    <dbReference type="NCBI Taxonomy" id="1121476"/>
    <lineage>
        <taxon>Bacteria</taxon>
        <taxon>Bacillati</taxon>
        <taxon>Bacillota</taxon>
        <taxon>Tissierellia</taxon>
        <taxon>Dethiosulfatibacter</taxon>
    </lineage>
</organism>
<dbReference type="RefSeq" id="WP_073045376.1">
    <property type="nucleotide sequence ID" value="NZ_FQZL01000004.1"/>
</dbReference>